<feature type="region of interest" description="Disordered" evidence="2">
    <location>
        <begin position="429"/>
        <end position="452"/>
    </location>
</feature>
<dbReference type="GeneID" id="7442518"/>
<feature type="compositionally biased region" description="Basic residues" evidence="2">
    <location>
        <begin position="429"/>
        <end position="444"/>
    </location>
</feature>
<dbReference type="PANTHER" id="PTHR24111">
    <property type="entry name" value="LEUCINE-RICH REPEAT-CONTAINING PROTEIN 34"/>
    <property type="match status" value="1"/>
</dbReference>
<keyword evidence="1" id="KW-0677">Repeat</keyword>
<dbReference type="HOGENOM" id="CLU_606231_0_0_1"/>
<organism evidence="3 4">
    <name type="scientific">Thalassiosira pseudonana</name>
    <name type="common">Marine diatom</name>
    <name type="synonym">Cyclotella nana</name>
    <dbReference type="NCBI Taxonomy" id="35128"/>
    <lineage>
        <taxon>Eukaryota</taxon>
        <taxon>Sar</taxon>
        <taxon>Stramenopiles</taxon>
        <taxon>Ochrophyta</taxon>
        <taxon>Bacillariophyta</taxon>
        <taxon>Coscinodiscophyceae</taxon>
        <taxon>Thalassiosirophycidae</taxon>
        <taxon>Thalassiosirales</taxon>
        <taxon>Thalassiosiraceae</taxon>
        <taxon>Thalassiosira</taxon>
    </lineage>
</organism>
<evidence type="ECO:0000256" key="2">
    <source>
        <dbReference type="SAM" id="MobiDB-lite"/>
    </source>
</evidence>
<dbReference type="EMBL" id="DS999417">
    <property type="protein sequence ID" value="EED86996.1"/>
    <property type="molecule type" value="Genomic_DNA"/>
</dbReference>
<dbReference type="InterPro" id="IPR052201">
    <property type="entry name" value="LRR-containing_regulator"/>
</dbReference>
<dbReference type="SUPFAM" id="SSF52047">
    <property type="entry name" value="RNI-like"/>
    <property type="match status" value="1"/>
</dbReference>
<dbReference type="Proteomes" id="UP000001449">
    <property type="component" value="Chromosome 16"/>
</dbReference>
<name>B8LCJ7_THAPS</name>
<gene>
    <name evidence="3" type="ORF">THAPSDRAFT_10405</name>
</gene>
<dbReference type="InterPro" id="IPR032675">
    <property type="entry name" value="LRR_dom_sf"/>
</dbReference>
<evidence type="ECO:0000313" key="4">
    <source>
        <dbReference type="Proteomes" id="UP000001449"/>
    </source>
</evidence>
<protein>
    <submittedName>
        <fullName evidence="3">Uncharacterized protein</fullName>
    </submittedName>
</protein>
<dbReference type="OMA" id="RCAVNIR"/>
<sequence>MGHPEMDVEQNLPPLPSMFPTHVSYANWRNKGHSRTYAKAIVQFQKNMQEVVEALSLPSDLACRMTPLPFLTRNGEAGGPLEITFHISSDSRSGQCYLLHDEGLCPQWKLFADVLGRFGDGFGEPSVILKFDHIQMTMSVMMDILWVAFESKVVESLTLKSNELGPDEIGSLASFIERAYVKKLQINGSNIDNAESASHLSRAIAKNGNISVFNVEDCGIGRNSGVLSAIANVMKCVSKVFLSRNDIGSDGAKIIADMLADNMMEKELYLNNNELEDKDMRLFANALRTNTNLRKLYLNKCDGSGLGKRALAKALFDRTSLVTAFNSNHYCRVFIDDGHCVDRLNDGKTPADNRFSKLKRFVYKEGDGSLNTACLDNVPTEFSSVALSIVLKCSNGKKKQLNSIFELLTKRPELLAYGSGGRLPKKFRKRKRVIGSKKKKKKQAKVIQNEYS</sequence>
<dbReference type="Gene3D" id="3.80.10.10">
    <property type="entry name" value="Ribonuclease Inhibitor"/>
    <property type="match status" value="1"/>
</dbReference>
<dbReference type="PaxDb" id="35128-Thaps10405"/>
<reference evidence="3 4" key="1">
    <citation type="journal article" date="2004" name="Science">
        <title>The genome of the diatom Thalassiosira pseudonana: ecology, evolution, and metabolism.</title>
        <authorList>
            <person name="Armbrust E.V."/>
            <person name="Berges J.A."/>
            <person name="Bowler C."/>
            <person name="Green B.R."/>
            <person name="Martinez D."/>
            <person name="Putnam N.H."/>
            <person name="Zhou S."/>
            <person name="Allen A.E."/>
            <person name="Apt K.E."/>
            <person name="Bechner M."/>
            <person name="Brzezinski M.A."/>
            <person name="Chaal B.K."/>
            <person name="Chiovitti A."/>
            <person name="Davis A.K."/>
            <person name="Demarest M.S."/>
            <person name="Detter J.C."/>
            <person name="Glavina T."/>
            <person name="Goodstein D."/>
            <person name="Hadi M.Z."/>
            <person name="Hellsten U."/>
            <person name="Hildebrand M."/>
            <person name="Jenkins B.D."/>
            <person name="Jurka J."/>
            <person name="Kapitonov V.V."/>
            <person name="Kroger N."/>
            <person name="Lau W.W."/>
            <person name="Lane T.W."/>
            <person name="Larimer F.W."/>
            <person name="Lippmeier J.C."/>
            <person name="Lucas S."/>
            <person name="Medina M."/>
            <person name="Montsant A."/>
            <person name="Obornik M."/>
            <person name="Parker M.S."/>
            <person name="Palenik B."/>
            <person name="Pazour G.J."/>
            <person name="Richardson P.M."/>
            <person name="Rynearson T.A."/>
            <person name="Saito M.A."/>
            <person name="Schwartz D.C."/>
            <person name="Thamatrakoln K."/>
            <person name="Valentin K."/>
            <person name="Vardi A."/>
            <person name="Wilkerson F.P."/>
            <person name="Rokhsar D.S."/>
        </authorList>
    </citation>
    <scope>NUCLEOTIDE SEQUENCE [LARGE SCALE GENOMIC DNA]</scope>
    <source>
        <strain evidence="3 4">CCMP1335</strain>
    </source>
</reference>
<evidence type="ECO:0000256" key="1">
    <source>
        <dbReference type="ARBA" id="ARBA00022737"/>
    </source>
</evidence>
<reference evidence="3 4" key="2">
    <citation type="journal article" date="2008" name="Nature">
        <title>The Phaeodactylum genome reveals the evolutionary history of diatom genomes.</title>
        <authorList>
            <person name="Bowler C."/>
            <person name="Allen A.E."/>
            <person name="Badger J.H."/>
            <person name="Grimwood J."/>
            <person name="Jabbari K."/>
            <person name="Kuo A."/>
            <person name="Maheswari U."/>
            <person name="Martens C."/>
            <person name="Maumus F."/>
            <person name="Otillar R.P."/>
            <person name="Rayko E."/>
            <person name="Salamov A."/>
            <person name="Vandepoele K."/>
            <person name="Beszteri B."/>
            <person name="Gruber A."/>
            <person name="Heijde M."/>
            <person name="Katinka M."/>
            <person name="Mock T."/>
            <person name="Valentin K."/>
            <person name="Verret F."/>
            <person name="Berges J.A."/>
            <person name="Brownlee C."/>
            <person name="Cadoret J.P."/>
            <person name="Chiovitti A."/>
            <person name="Choi C.J."/>
            <person name="Coesel S."/>
            <person name="De Martino A."/>
            <person name="Detter J.C."/>
            <person name="Durkin C."/>
            <person name="Falciatore A."/>
            <person name="Fournet J."/>
            <person name="Haruta M."/>
            <person name="Huysman M.J."/>
            <person name="Jenkins B.D."/>
            <person name="Jiroutova K."/>
            <person name="Jorgensen R.E."/>
            <person name="Joubert Y."/>
            <person name="Kaplan A."/>
            <person name="Kroger N."/>
            <person name="Kroth P.G."/>
            <person name="La Roche J."/>
            <person name="Lindquist E."/>
            <person name="Lommer M."/>
            <person name="Martin-Jezequel V."/>
            <person name="Lopez P.J."/>
            <person name="Lucas S."/>
            <person name="Mangogna M."/>
            <person name="McGinnis K."/>
            <person name="Medlin L.K."/>
            <person name="Montsant A."/>
            <person name="Oudot-Le Secq M.P."/>
            <person name="Napoli C."/>
            <person name="Obornik M."/>
            <person name="Parker M.S."/>
            <person name="Petit J.L."/>
            <person name="Porcel B.M."/>
            <person name="Poulsen N."/>
            <person name="Robison M."/>
            <person name="Rychlewski L."/>
            <person name="Rynearson T.A."/>
            <person name="Schmutz J."/>
            <person name="Shapiro H."/>
            <person name="Siaut M."/>
            <person name="Stanley M."/>
            <person name="Sussman M.R."/>
            <person name="Taylor A.R."/>
            <person name="Vardi A."/>
            <person name="von Dassow P."/>
            <person name="Vyverman W."/>
            <person name="Willis A."/>
            <person name="Wyrwicz L.S."/>
            <person name="Rokhsar D.S."/>
            <person name="Weissenbach J."/>
            <person name="Armbrust E.V."/>
            <person name="Green B.R."/>
            <person name="Van de Peer Y."/>
            <person name="Grigoriev I.V."/>
        </authorList>
    </citation>
    <scope>NUCLEOTIDE SEQUENCE [LARGE SCALE GENOMIC DNA]</scope>
    <source>
        <strain evidence="3 4">CCMP1335</strain>
    </source>
</reference>
<evidence type="ECO:0000313" key="3">
    <source>
        <dbReference type="EMBL" id="EED86996.1"/>
    </source>
</evidence>
<dbReference type="PANTHER" id="PTHR24111:SF0">
    <property type="entry name" value="LEUCINE-RICH REPEAT-CONTAINING PROTEIN"/>
    <property type="match status" value="1"/>
</dbReference>
<dbReference type="KEGG" id="tps:THAPSDRAFT_10405"/>
<dbReference type="SMART" id="SM00368">
    <property type="entry name" value="LRR_RI"/>
    <property type="match status" value="4"/>
</dbReference>
<dbReference type="InParanoid" id="B8LCJ7"/>
<proteinExistence type="predicted"/>
<dbReference type="AlphaFoldDB" id="B8LCJ7"/>
<dbReference type="RefSeq" id="XP_002296795.1">
    <property type="nucleotide sequence ID" value="XM_002296759.1"/>
</dbReference>
<accession>B8LCJ7</accession>
<keyword evidence="4" id="KW-1185">Reference proteome</keyword>